<feature type="region of interest" description="Disordered" evidence="1">
    <location>
        <begin position="178"/>
        <end position="197"/>
    </location>
</feature>
<gene>
    <name evidence="2" type="ORF">CAUJ_LOCUS4882</name>
</gene>
<accession>A0A8S1H144</accession>
<feature type="region of interest" description="Disordered" evidence="1">
    <location>
        <begin position="149"/>
        <end position="172"/>
    </location>
</feature>
<feature type="region of interest" description="Disordered" evidence="1">
    <location>
        <begin position="112"/>
        <end position="135"/>
    </location>
</feature>
<dbReference type="AlphaFoldDB" id="A0A8S1H144"/>
<evidence type="ECO:0000256" key="1">
    <source>
        <dbReference type="SAM" id="MobiDB-lite"/>
    </source>
</evidence>
<name>A0A8S1H144_9PELO</name>
<keyword evidence="3" id="KW-1185">Reference proteome</keyword>
<feature type="compositionally biased region" description="Low complexity" evidence="1">
    <location>
        <begin position="1"/>
        <end position="15"/>
    </location>
</feature>
<evidence type="ECO:0000313" key="3">
    <source>
        <dbReference type="Proteomes" id="UP000835052"/>
    </source>
</evidence>
<sequence length="197" mass="20350">MKRNTGNAGAEATRGGRAGDEGRGVVRQNVADRALSPSVLSFDSDVNKSLIDSPAVSPATLADLTEKVAKMNADKSRAASPAVASQDHGRLGQVTADTLYMSIQENNSEYYTADGMELESDGGSPADAPQGAGRRSNFSILVESLATDSLGPGSPLMASTPIDQSDVPPVIPSVINFDMTLPETEHGSAAGATENDE</sequence>
<evidence type="ECO:0000313" key="2">
    <source>
        <dbReference type="EMBL" id="CAD6188963.1"/>
    </source>
</evidence>
<dbReference type="Proteomes" id="UP000835052">
    <property type="component" value="Unassembled WGS sequence"/>
</dbReference>
<protein>
    <submittedName>
        <fullName evidence="2">Uncharacterized protein</fullName>
    </submittedName>
</protein>
<organism evidence="2 3">
    <name type="scientific">Caenorhabditis auriculariae</name>
    <dbReference type="NCBI Taxonomy" id="2777116"/>
    <lineage>
        <taxon>Eukaryota</taxon>
        <taxon>Metazoa</taxon>
        <taxon>Ecdysozoa</taxon>
        <taxon>Nematoda</taxon>
        <taxon>Chromadorea</taxon>
        <taxon>Rhabditida</taxon>
        <taxon>Rhabditina</taxon>
        <taxon>Rhabditomorpha</taxon>
        <taxon>Rhabditoidea</taxon>
        <taxon>Rhabditidae</taxon>
        <taxon>Peloderinae</taxon>
        <taxon>Caenorhabditis</taxon>
    </lineage>
</organism>
<proteinExistence type="predicted"/>
<comment type="caution">
    <text evidence="2">The sequence shown here is derived from an EMBL/GenBank/DDBJ whole genome shotgun (WGS) entry which is preliminary data.</text>
</comment>
<reference evidence="2" key="1">
    <citation type="submission" date="2020-10" db="EMBL/GenBank/DDBJ databases">
        <authorList>
            <person name="Kikuchi T."/>
        </authorList>
    </citation>
    <scope>NUCLEOTIDE SEQUENCE</scope>
    <source>
        <strain evidence="2">NKZ352</strain>
    </source>
</reference>
<feature type="region of interest" description="Disordered" evidence="1">
    <location>
        <begin position="1"/>
        <end position="38"/>
    </location>
</feature>
<dbReference type="EMBL" id="CAJGYM010000009">
    <property type="protein sequence ID" value="CAD6188963.1"/>
    <property type="molecule type" value="Genomic_DNA"/>
</dbReference>